<protein>
    <recommendedName>
        <fullName evidence="4">Porin</fullName>
    </recommendedName>
</protein>
<dbReference type="RefSeq" id="WP_377096216.1">
    <property type="nucleotide sequence ID" value="NZ_JBHSJM010000001.1"/>
</dbReference>
<evidence type="ECO:0000256" key="1">
    <source>
        <dbReference type="SAM" id="SignalP"/>
    </source>
</evidence>
<dbReference type="EMBL" id="JBHUJC010000001">
    <property type="protein sequence ID" value="MFD2274962.1"/>
    <property type="molecule type" value="Genomic_DNA"/>
</dbReference>
<feature type="chain" id="PRO_5046597794" description="Porin" evidence="1">
    <location>
        <begin position="22"/>
        <end position="377"/>
    </location>
</feature>
<keyword evidence="3" id="KW-1185">Reference proteome</keyword>
<keyword evidence="1" id="KW-0732">Signal</keyword>
<evidence type="ECO:0000313" key="3">
    <source>
        <dbReference type="Proteomes" id="UP001597297"/>
    </source>
</evidence>
<accession>A0ABW5DXA9</accession>
<feature type="signal peptide" evidence="1">
    <location>
        <begin position="1"/>
        <end position="21"/>
    </location>
</feature>
<dbReference type="InterPro" id="IPR023614">
    <property type="entry name" value="Porin_dom_sf"/>
</dbReference>
<name>A0ABW5DXA9_9BACT</name>
<evidence type="ECO:0008006" key="4">
    <source>
        <dbReference type="Google" id="ProtNLM"/>
    </source>
</evidence>
<gene>
    <name evidence="2" type="ORF">ACFSQZ_00635</name>
</gene>
<dbReference type="SUPFAM" id="SSF56935">
    <property type="entry name" value="Porins"/>
    <property type="match status" value="1"/>
</dbReference>
<dbReference type="Proteomes" id="UP001597297">
    <property type="component" value="Unassembled WGS sequence"/>
</dbReference>
<dbReference type="Gene3D" id="2.40.160.10">
    <property type="entry name" value="Porin"/>
    <property type="match status" value="1"/>
</dbReference>
<comment type="caution">
    <text evidence="2">The sequence shown here is derived from an EMBL/GenBank/DDBJ whole genome shotgun (WGS) entry which is preliminary data.</text>
</comment>
<organism evidence="2 3">
    <name type="scientific">Rubritalea spongiae</name>
    <dbReference type="NCBI Taxonomy" id="430797"/>
    <lineage>
        <taxon>Bacteria</taxon>
        <taxon>Pseudomonadati</taxon>
        <taxon>Verrucomicrobiota</taxon>
        <taxon>Verrucomicrobiia</taxon>
        <taxon>Verrucomicrobiales</taxon>
        <taxon>Rubritaleaceae</taxon>
        <taxon>Rubritalea</taxon>
    </lineage>
</organism>
<sequence length="377" mass="41741">MQKTLLTSAALGAVMMGSAVAGDADALDASLIKTEKSFWDRFTFGTYGEIHANFWKDGGTEVDPHRIVLFADFQFTDNLKLVTETELEHSLEKRRHDASFTSTGVELKLEQAYLEYTFSDDLVAKGGLILAPVGVINEVHEPTTFYGVERPNVEVRIIPTTWTLLGLGVTQNVGTDWQLDGMFHGGNDTRGGSIRGGRSSYGIDLFTVNSDGNRFNQNNDSWAFTGRAKYTGIQDLKLSASLQYQSDMDSSASGTQDGVLGEVHGVYRKGGFQFIALGSAWEIDVESEGDSQWGYYLEPSYAWDTFIGKVGVFGRFSQYEYADLAVGSSSKKYTEYNLGGNYWINENLVVKADYLNQEIKGEVGGTEIYNLGFGWYY</sequence>
<evidence type="ECO:0000313" key="2">
    <source>
        <dbReference type="EMBL" id="MFD2274962.1"/>
    </source>
</evidence>
<reference evidence="3" key="1">
    <citation type="journal article" date="2019" name="Int. J. Syst. Evol. Microbiol.">
        <title>The Global Catalogue of Microorganisms (GCM) 10K type strain sequencing project: providing services to taxonomists for standard genome sequencing and annotation.</title>
        <authorList>
            <consortium name="The Broad Institute Genomics Platform"/>
            <consortium name="The Broad Institute Genome Sequencing Center for Infectious Disease"/>
            <person name="Wu L."/>
            <person name="Ma J."/>
        </authorList>
    </citation>
    <scope>NUCLEOTIDE SEQUENCE [LARGE SCALE GENOMIC DNA]</scope>
    <source>
        <strain evidence="3">JCM 16545</strain>
    </source>
</reference>
<proteinExistence type="predicted"/>